<gene>
    <name evidence="2" type="ORF">SAMN06295945_1771</name>
</gene>
<evidence type="ECO:0008006" key="4">
    <source>
        <dbReference type="Google" id="ProtNLM"/>
    </source>
</evidence>
<organism evidence="2 3">
    <name type="scientific">Polynucleobacter meluiroseus</name>
    <dbReference type="NCBI Taxonomy" id="1938814"/>
    <lineage>
        <taxon>Bacteria</taxon>
        <taxon>Pseudomonadati</taxon>
        <taxon>Pseudomonadota</taxon>
        <taxon>Betaproteobacteria</taxon>
        <taxon>Burkholderiales</taxon>
        <taxon>Burkholderiaceae</taxon>
        <taxon>Polynucleobacter</taxon>
    </lineage>
</organism>
<evidence type="ECO:0000313" key="3">
    <source>
        <dbReference type="Proteomes" id="UP000218069"/>
    </source>
</evidence>
<keyword evidence="3" id="KW-1185">Reference proteome</keyword>
<dbReference type="OrthoDB" id="9129156at2"/>
<keyword evidence="1" id="KW-0732">Signal</keyword>
<dbReference type="RefSeq" id="WP_096674398.1">
    <property type="nucleotide sequence ID" value="NZ_OANS01000004.1"/>
</dbReference>
<proteinExistence type="predicted"/>
<dbReference type="EMBL" id="OANS01000004">
    <property type="protein sequence ID" value="SNX29395.1"/>
    <property type="molecule type" value="Genomic_DNA"/>
</dbReference>
<protein>
    <recommendedName>
        <fullName evidence="4">Lipoprotein</fullName>
    </recommendedName>
</protein>
<feature type="chain" id="PRO_5013394562" description="Lipoprotein" evidence="1">
    <location>
        <begin position="21"/>
        <end position="183"/>
    </location>
</feature>
<feature type="signal peptide" evidence="1">
    <location>
        <begin position="1"/>
        <end position="20"/>
    </location>
</feature>
<evidence type="ECO:0000313" key="2">
    <source>
        <dbReference type="EMBL" id="SNX29395.1"/>
    </source>
</evidence>
<name>A0A240E1T2_9BURK</name>
<evidence type="ECO:0000256" key="1">
    <source>
        <dbReference type="SAM" id="SignalP"/>
    </source>
</evidence>
<dbReference type="Proteomes" id="UP000218069">
    <property type="component" value="Unassembled WGS sequence"/>
</dbReference>
<dbReference type="AlphaFoldDB" id="A0A240E1T2"/>
<accession>A0A240E1T2</accession>
<reference evidence="3" key="1">
    <citation type="submission" date="2017-08" db="EMBL/GenBank/DDBJ databases">
        <authorList>
            <person name="Varghese N."/>
            <person name="Submissions S."/>
        </authorList>
    </citation>
    <scope>NUCLEOTIDE SEQUENCE [LARGE SCALE GENOMIC DNA]</scope>
    <source>
        <strain evidence="3">AP-Melu-1000-B4</strain>
    </source>
</reference>
<dbReference type="PROSITE" id="PS51257">
    <property type="entry name" value="PROKAR_LIPOPROTEIN"/>
    <property type="match status" value="1"/>
</dbReference>
<sequence>MKRGLFLATLLCAAITGLTACSNPDKLVNEQESQSVYMATRSSSEVTAGSKNFIGPHINSMGDQNTYQMYSLEGTTNQQGATSYRLVIMLTYFTKWRYYDAANLENVPNKTFNVISREAGICNDRGCIFKELMAITLTPEFLASHAKTGFQLEIKSQAGNSNNIYVPAPYIQGFMAAVSGKQI</sequence>